<dbReference type="OrthoDB" id="2735536at2759"/>
<dbReference type="STRING" id="1328760.A0A165IY51"/>
<dbReference type="RefSeq" id="XP_018191090.1">
    <property type="nucleotide sequence ID" value="XM_018331911.1"/>
</dbReference>
<dbReference type="OMA" id="ELHMPMS"/>
<dbReference type="Proteomes" id="UP000076632">
    <property type="component" value="Unassembled WGS sequence"/>
</dbReference>
<dbReference type="GO" id="GO:0003735">
    <property type="term" value="F:structural constituent of ribosome"/>
    <property type="evidence" value="ECO:0007669"/>
    <property type="project" value="TreeGrafter"/>
</dbReference>
<feature type="region of interest" description="Disordered" evidence="1">
    <location>
        <begin position="442"/>
        <end position="487"/>
    </location>
</feature>
<sequence>MSSKRLSPTANLLRTSRFFALPNPLPRPGHHELTSFTSVFHSDTATLPHPTHPALATPDSSLSRGDWGLKRNFPLRSTTNTSTPTIRVDAVDTLEHISAFESATDHVLTLKKWQDMNVPISVAPKPGKRASGPVAEPLKSVFESERHGTDSQGRQALQMEQRWKFKGPWLPGMTEGEFKEYVEKEIRRRKPEFQQYLRKHATDKKLAEKRRQALDNGDDPATIEATPITEAEFEVYVKTLRDDVTTTSTLSALINNFLDLPAPPKPPTSVSWSKLDDPSSNTLYSRAAPPKTHPSAGLSYLRTSSHIYNHPVLGPQARPPPVEARILEPRKSATGQSTRAKFGVGGVVTDDGLEASFREDSRRMDGATPGLSSFDPSIPGGAKIWVHPKTANIDSQGRIRLSVDRATPSSVSIHKGILDEKRERPQIPRLFNRRMEELVSSPKASGFKGLIGNNRGNARQAESSSQKSDKKVSSFIDELGDLMSKDR</sequence>
<evidence type="ECO:0000313" key="2">
    <source>
        <dbReference type="EMBL" id="KZF25535.1"/>
    </source>
</evidence>
<dbReference type="EMBL" id="KV407455">
    <property type="protein sequence ID" value="KZF25535.1"/>
    <property type="molecule type" value="Genomic_DNA"/>
</dbReference>
<dbReference type="PANTHER" id="PTHR28058:SF1">
    <property type="entry name" value="SMALL RIBOSOMAL SUBUNIT PROTEIN BS1M"/>
    <property type="match status" value="1"/>
</dbReference>
<name>A0A165IY51_XYLHT</name>
<evidence type="ECO:0000256" key="1">
    <source>
        <dbReference type="SAM" id="MobiDB-lite"/>
    </source>
</evidence>
<dbReference type="GO" id="GO:0005763">
    <property type="term" value="C:mitochondrial small ribosomal subunit"/>
    <property type="evidence" value="ECO:0007669"/>
    <property type="project" value="TreeGrafter"/>
</dbReference>
<accession>A0A165IY51</accession>
<dbReference type="GeneID" id="28897048"/>
<dbReference type="AlphaFoldDB" id="A0A165IY51"/>
<proteinExistence type="predicted"/>
<dbReference type="GO" id="GO:0070124">
    <property type="term" value="P:mitochondrial translational initiation"/>
    <property type="evidence" value="ECO:0007669"/>
    <property type="project" value="TreeGrafter"/>
</dbReference>
<evidence type="ECO:0000313" key="3">
    <source>
        <dbReference type="Proteomes" id="UP000076632"/>
    </source>
</evidence>
<dbReference type="InterPro" id="IPR016712">
    <property type="entry name" value="Rbsml_bS1m-like"/>
</dbReference>
<organism evidence="2 3">
    <name type="scientific">Xylona heveae (strain CBS 132557 / TC161)</name>
    <dbReference type="NCBI Taxonomy" id="1328760"/>
    <lineage>
        <taxon>Eukaryota</taxon>
        <taxon>Fungi</taxon>
        <taxon>Dikarya</taxon>
        <taxon>Ascomycota</taxon>
        <taxon>Pezizomycotina</taxon>
        <taxon>Xylonomycetes</taxon>
        <taxon>Xylonales</taxon>
        <taxon>Xylonaceae</taxon>
        <taxon>Xylona</taxon>
    </lineage>
</organism>
<keyword evidence="3" id="KW-1185">Reference proteome</keyword>
<dbReference type="PANTHER" id="PTHR28058">
    <property type="entry name" value="37S RIBOSOMAL PROTEIN MRP51, MITOCHONDRIAL"/>
    <property type="match status" value="1"/>
</dbReference>
<gene>
    <name evidence="2" type="ORF">L228DRAFT_244388</name>
</gene>
<protein>
    <submittedName>
        <fullName evidence="2">Uncharacterized protein</fullName>
    </submittedName>
</protein>
<feature type="region of interest" description="Disordered" evidence="1">
    <location>
        <begin position="44"/>
        <end position="63"/>
    </location>
</feature>
<dbReference type="Pfam" id="PF11709">
    <property type="entry name" value="Mit_ribos_Mrp51"/>
    <property type="match status" value="1"/>
</dbReference>
<reference evidence="2 3" key="1">
    <citation type="journal article" date="2016" name="Fungal Biol.">
        <title>The genome of Xylona heveae provides a window into fungal endophytism.</title>
        <authorList>
            <person name="Gazis R."/>
            <person name="Kuo A."/>
            <person name="Riley R."/>
            <person name="LaButti K."/>
            <person name="Lipzen A."/>
            <person name="Lin J."/>
            <person name="Amirebrahimi M."/>
            <person name="Hesse C.N."/>
            <person name="Spatafora J.W."/>
            <person name="Henrissat B."/>
            <person name="Hainaut M."/>
            <person name="Grigoriev I.V."/>
            <person name="Hibbett D.S."/>
        </authorList>
    </citation>
    <scope>NUCLEOTIDE SEQUENCE [LARGE SCALE GENOMIC DNA]</scope>
    <source>
        <strain evidence="2 3">TC161</strain>
    </source>
</reference>
<dbReference type="InParanoid" id="A0A165IY51"/>